<dbReference type="Gene3D" id="1.25.10.10">
    <property type="entry name" value="Leucine-rich Repeat Variant"/>
    <property type="match status" value="1"/>
</dbReference>
<dbReference type="PROSITE" id="PS50176">
    <property type="entry name" value="ARM_REPEAT"/>
    <property type="match status" value="1"/>
</dbReference>
<protein>
    <submittedName>
        <fullName evidence="7">Plakophilin-4</fullName>
    </submittedName>
</protein>
<dbReference type="Proteomes" id="UP001626550">
    <property type="component" value="Unassembled WGS sequence"/>
</dbReference>
<sequence length="239" mass="26977">MLIGRPERSSYRPFPEEIYSNFNTLSLNHLDDKYPRNETAAMSDETVLNQLILQLDSSQVELQANAARYLQHLVYKNPKIKELLWTQGGIGVLVQLIYSEYHQIYTPVLETLRNISTGGNPMIKEEIARSDGIRALAWHIKTRQIYNNSNSNTILVNYDRSVNSIVGPSLEAASSVLLQLAITNQELKERVLHEALLPTLVTYVLQPFATQAIIECSESLLGPPSFNLPLFCHIASIVR</sequence>
<keyword evidence="3" id="KW-0677">Repeat</keyword>
<keyword evidence="4" id="KW-0130">Cell adhesion</keyword>
<keyword evidence="5" id="KW-0965">Cell junction</keyword>
<dbReference type="InterPro" id="IPR028435">
    <property type="entry name" value="Plakophilin/d_Catenin"/>
</dbReference>
<gene>
    <name evidence="7" type="primary">PKP4</name>
    <name evidence="7" type="ORF">Ciccas_009291</name>
</gene>
<dbReference type="Pfam" id="PF00514">
    <property type="entry name" value="Arm"/>
    <property type="match status" value="1"/>
</dbReference>
<proteinExistence type="inferred from homology"/>
<name>A0ABD2PXG7_9PLAT</name>
<evidence type="ECO:0000256" key="2">
    <source>
        <dbReference type="ARBA" id="ARBA00005462"/>
    </source>
</evidence>
<evidence type="ECO:0000313" key="8">
    <source>
        <dbReference type="Proteomes" id="UP001626550"/>
    </source>
</evidence>
<dbReference type="GO" id="GO:0070161">
    <property type="term" value="C:anchoring junction"/>
    <property type="evidence" value="ECO:0007669"/>
    <property type="project" value="UniProtKB-SubCell"/>
</dbReference>
<evidence type="ECO:0000256" key="1">
    <source>
        <dbReference type="ARBA" id="ARBA00004282"/>
    </source>
</evidence>
<comment type="subcellular location">
    <subcellularLocation>
        <location evidence="1">Cell junction</location>
    </subcellularLocation>
</comment>
<feature type="repeat" description="ARM" evidence="6">
    <location>
        <begin position="88"/>
        <end position="116"/>
    </location>
</feature>
<comment type="similarity">
    <text evidence="2">Belongs to the beta-catenin family.</text>
</comment>
<reference evidence="7 8" key="1">
    <citation type="submission" date="2024-11" db="EMBL/GenBank/DDBJ databases">
        <title>Adaptive evolution of stress response genes in parasites aligns with host niche diversity.</title>
        <authorList>
            <person name="Hahn C."/>
            <person name="Resl P."/>
        </authorList>
    </citation>
    <scope>NUCLEOTIDE SEQUENCE [LARGE SCALE GENOMIC DNA]</scope>
    <source>
        <strain evidence="7">EGGRZ-B1_66</strain>
        <tissue evidence="7">Body</tissue>
    </source>
</reference>
<evidence type="ECO:0000256" key="3">
    <source>
        <dbReference type="ARBA" id="ARBA00022737"/>
    </source>
</evidence>
<accession>A0ABD2PXG7</accession>
<dbReference type="PANTHER" id="PTHR10372">
    <property type="entry name" value="PLAKOPHILLIN-RELATED"/>
    <property type="match status" value="1"/>
</dbReference>
<dbReference type="InterPro" id="IPR016024">
    <property type="entry name" value="ARM-type_fold"/>
</dbReference>
<evidence type="ECO:0000313" key="7">
    <source>
        <dbReference type="EMBL" id="KAL3312122.1"/>
    </source>
</evidence>
<dbReference type="PANTHER" id="PTHR10372:SF27">
    <property type="entry name" value="ADHERENS JUNCTION PROTEIN P120"/>
    <property type="match status" value="1"/>
</dbReference>
<dbReference type="InterPro" id="IPR011989">
    <property type="entry name" value="ARM-like"/>
</dbReference>
<keyword evidence="8" id="KW-1185">Reference proteome</keyword>
<organism evidence="7 8">
    <name type="scientific">Cichlidogyrus casuarinus</name>
    <dbReference type="NCBI Taxonomy" id="1844966"/>
    <lineage>
        <taxon>Eukaryota</taxon>
        <taxon>Metazoa</taxon>
        <taxon>Spiralia</taxon>
        <taxon>Lophotrochozoa</taxon>
        <taxon>Platyhelminthes</taxon>
        <taxon>Monogenea</taxon>
        <taxon>Monopisthocotylea</taxon>
        <taxon>Dactylogyridea</taxon>
        <taxon>Ancyrocephalidae</taxon>
        <taxon>Cichlidogyrus</taxon>
    </lineage>
</organism>
<evidence type="ECO:0000256" key="5">
    <source>
        <dbReference type="ARBA" id="ARBA00022949"/>
    </source>
</evidence>
<comment type="caution">
    <text evidence="7">The sequence shown here is derived from an EMBL/GenBank/DDBJ whole genome shotgun (WGS) entry which is preliminary data.</text>
</comment>
<dbReference type="GO" id="GO:0007155">
    <property type="term" value="P:cell adhesion"/>
    <property type="evidence" value="ECO:0007669"/>
    <property type="project" value="UniProtKB-KW"/>
</dbReference>
<dbReference type="InterPro" id="IPR000225">
    <property type="entry name" value="Armadillo"/>
</dbReference>
<dbReference type="SUPFAM" id="SSF48371">
    <property type="entry name" value="ARM repeat"/>
    <property type="match status" value="1"/>
</dbReference>
<evidence type="ECO:0000256" key="4">
    <source>
        <dbReference type="ARBA" id="ARBA00022889"/>
    </source>
</evidence>
<evidence type="ECO:0000256" key="6">
    <source>
        <dbReference type="PROSITE-ProRule" id="PRU00259"/>
    </source>
</evidence>
<dbReference type="AlphaFoldDB" id="A0ABD2PXG7"/>
<dbReference type="EMBL" id="JBJKFK010001847">
    <property type="protein sequence ID" value="KAL3312122.1"/>
    <property type="molecule type" value="Genomic_DNA"/>
</dbReference>